<name>A0A2V4NIZ1_9ACTN</name>
<dbReference type="InterPro" id="IPR039425">
    <property type="entry name" value="RNA_pol_sigma-70-like"/>
</dbReference>
<feature type="domain" description="RNA polymerase sigma-70 region 2" evidence="5">
    <location>
        <begin position="35"/>
        <end position="102"/>
    </location>
</feature>
<evidence type="ECO:0000256" key="2">
    <source>
        <dbReference type="ARBA" id="ARBA00023015"/>
    </source>
</evidence>
<dbReference type="GO" id="GO:0016987">
    <property type="term" value="F:sigma factor activity"/>
    <property type="evidence" value="ECO:0007669"/>
    <property type="project" value="UniProtKB-KW"/>
</dbReference>
<dbReference type="InterPro" id="IPR013249">
    <property type="entry name" value="RNA_pol_sigma70_r4_t2"/>
</dbReference>
<accession>A0A2V4NIZ1</accession>
<keyword evidence="2" id="KW-0805">Transcription regulation</keyword>
<dbReference type="Gene3D" id="1.10.1740.10">
    <property type="match status" value="1"/>
</dbReference>
<feature type="domain" description="RNA polymerase sigma factor 70 region 4 type 2" evidence="6">
    <location>
        <begin position="133"/>
        <end position="186"/>
    </location>
</feature>
<dbReference type="Gene3D" id="1.10.10.10">
    <property type="entry name" value="Winged helix-like DNA-binding domain superfamily/Winged helix DNA-binding domain"/>
    <property type="match status" value="1"/>
</dbReference>
<dbReference type="CDD" id="cd06171">
    <property type="entry name" value="Sigma70_r4"/>
    <property type="match status" value="1"/>
</dbReference>
<dbReference type="RefSeq" id="WP_110672648.1">
    <property type="nucleotide sequence ID" value="NZ_PYBW01000122.1"/>
</dbReference>
<sequence length="194" mass="21798">MSAVVHLAAPRRRGPDLKELLAQVAFGDQDAFAHLYDALAGPVYGLVLRVLRDPAQSEEVAQEVLLEVWRNAARYQPERGEVTAWVLTIAHRRAVDRVRAAQAASDREQRAAARSHTTDFDEVVEQVESRIEREQVRRCLKTLTELQRASVTLAYYRGFSYPEVADMLGTPLGTIKTRMRDGLIRLRDCLGVAS</sequence>
<organism evidence="7 8">
    <name type="scientific">Streptomyces tateyamensis</name>
    <dbReference type="NCBI Taxonomy" id="565073"/>
    <lineage>
        <taxon>Bacteria</taxon>
        <taxon>Bacillati</taxon>
        <taxon>Actinomycetota</taxon>
        <taxon>Actinomycetes</taxon>
        <taxon>Kitasatosporales</taxon>
        <taxon>Streptomycetaceae</taxon>
        <taxon>Streptomyces</taxon>
    </lineage>
</organism>
<evidence type="ECO:0000259" key="6">
    <source>
        <dbReference type="Pfam" id="PF08281"/>
    </source>
</evidence>
<dbReference type="InterPro" id="IPR013325">
    <property type="entry name" value="RNA_pol_sigma_r2"/>
</dbReference>
<dbReference type="AlphaFoldDB" id="A0A2V4NIZ1"/>
<evidence type="ECO:0000256" key="1">
    <source>
        <dbReference type="ARBA" id="ARBA00010641"/>
    </source>
</evidence>
<keyword evidence="3" id="KW-0731">Sigma factor</keyword>
<evidence type="ECO:0000313" key="8">
    <source>
        <dbReference type="Proteomes" id="UP000248039"/>
    </source>
</evidence>
<dbReference type="InterPro" id="IPR014284">
    <property type="entry name" value="RNA_pol_sigma-70_dom"/>
</dbReference>
<proteinExistence type="inferred from homology"/>
<protein>
    <submittedName>
        <fullName evidence="7">RNA polymerase subunit sigma</fullName>
    </submittedName>
</protein>
<dbReference type="InterPro" id="IPR013324">
    <property type="entry name" value="RNA_pol_sigma_r3/r4-like"/>
</dbReference>
<comment type="similarity">
    <text evidence="1">Belongs to the sigma-70 factor family. ECF subfamily.</text>
</comment>
<dbReference type="PANTHER" id="PTHR43133">
    <property type="entry name" value="RNA POLYMERASE ECF-TYPE SIGMA FACTO"/>
    <property type="match status" value="1"/>
</dbReference>
<dbReference type="GO" id="GO:0003677">
    <property type="term" value="F:DNA binding"/>
    <property type="evidence" value="ECO:0007669"/>
    <property type="project" value="InterPro"/>
</dbReference>
<reference evidence="7 8" key="1">
    <citation type="submission" date="2018-03" db="EMBL/GenBank/DDBJ databases">
        <title>Bioinformatic expansion and discovery of thiopeptide antibiotics.</title>
        <authorList>
            <person name="Schwalen C.J."/>
            <person name="Hudson G.A."/>
            <person name="Mitchell D.A."/>
        </authorList>
    </citation>
    <scope>NUCLEOTIDE SEQUENCE [LARGE SCALE GENOMIC DNA]</scope>
    <source>
        <strain evidence="7 8">ATCC 21389</strain>
    </source>
</reference>
<dbReference type="PANTHER" id="PTHR43133:SF66">
    <property type="entry name" value="ECF RNA POLYMERASE SIGMA FACTOR SIGK"/>
    <property type="match status" value="1"/>
</dbReference>
<comment type="caution">
    <text evidence="7">The sequence shown here is derived from an EMBL/GenBank/DDBJ whole genome shotgun (WGS) entry which is preliminary data.</text>
</comment>
<evidence type="ECO:0000259" key="5">
    <source>
        <dbReference type="Pfam" id="PF04542"/>
    </source>
</evidence>
<dbReference type="SUPFAM" id="SSF88946">
    <property type="entry name" value="Sigma2 domain of RNA polymerase sigma factors"/>
    <property type="match status" value="1"/>
</dbReference>
<dbReference type="Pfam" id="PF04542">
    <property type="entry name" value="Sigma70_r2"/>
    <property type="match status" value="1"/>
</dbReference>
<dbReference type="InterPro" id="IPR007627">
    <property type="entry name" value="RNA_pol_sigma70_r2"/>
</dbReference>
<dbReference type="GO" id="GO:0006352">
    <property type="term" value="P:DNA-templated transcription initiation"/>
    <property type="evidence" value="ECO:0007669"/>
    <property type="project" value="InterPro"/>
</dbReference>
<dbReference type="SUPFAM" id="SSF88659">
    <property type="entry name" value="Sigma3 and sigma4 domains of RNA polymerase sigma factors"/>
    <property type="match status" value="1"/>
</dbReference>
<evidence type="ECO:0000256" key="3">
    <source>
        <dbReference type="ARBA" id="ARBA00023082"/>
    </source>
</evidence>
<dbReference type="NCBIfam" id="NF007228">
    <property type="entry name" value="PRK09646.1"/>
    <property type="match status" value="1"/>
</dbReference>
<dbReference type="NCBIfam" id="TIGR02937">
    <property type="entry name" value="sigma70-ECF"/>
    <property type="match status" value="1"/>
</dbReference>
<dbReference type="Pfam" id="PF08281">
    <property type="entry name" value="Sigma70_r4_2"/>
    <property type="match status" value="1"/>
</dbReference>
<dbReference type="InterPro" id="IPR036388">
    <property type="entry name" value="WH-like_DNA-bd_sf"/>
</dbReference>
<dbReference type="Proteomes" id="UP000248039">
    <property type="component" value="Unassembled WGS sequence"/>
</dbReference>
<gene>
    <name evidence="7" type="ORF">C7C46_27600</name>
</gene>
<keyword evidence="4" id="KW-0804">Transcription</keyword>
<evidence type="ECO:0000256" key="4">
    <source>
        <dbReference type="ARBA" id="ARBA00023163"/>
    </source>
</evidence>
<keyword evidence="8" id="KW-1185">Reference proteome</keyword>
<evidence type="ECO:0000313" key="7">
    <source>
        <dbReference type="EMBL" id="PYC70174.1"/>
    </source>
</evidence>
<dbReference type="OrthoDB" id="9784272at2"/>
<dbReference type="EMBL" id="PYBW01000122">
    <property type="protein sequence ID" value="PYC70174.1"/>
    <property type="molecule type" value="Genomic_DNA"/>
</dbReference>